<gene>
    <name evidence="2" type="ORF">CALCODRAFT_35735</name>
</gene>
<evidence type="ECO:0000313" key="2">
    <source>
        <dbReference type="EMBL" id="KZT53871.1"/>
    </source>
</evidence>
<keyword evidence="3" id="KW-1185">Reference proteome</keyword>
<accession>A0A165E0Q6</accession>
<sequence length="116" mass="12855">MRLFPTPFLSLSSLSSFVCSFLRIRAVRLRHGGPASLGACTSFFLTTPDGVAWRRVGWGETRAEPKPGGEGRTEPKGVNAVLRAKNQRMSTEWGMGDNQETQNRTEQSRAGSDKRR</sequence>
<feature type="compositionally biased region" description="Polar residues" evidence="1">
    <location>
        <begin position="98"/>
        <end position="110"/>
    </location>
</feature>
<evidence type="ECO:0000313" key="3">
    <source>
        <dbReference type="Proteomes" id="UP000076842"/>
    </source>
</evidence>
<feature type="compositionally biased region" description="Basic and acidic residues" evidence="1">
    <location>
        <begin position="61"/>
        <end position="75"/>
    </location>
</feature>
<proteinExistence type="predicted"/>
<dbReference type="AlphaFoldDB" id="A0A165E0Q6"/>
<protein>
    <submittedName>
        <fullName evidence="2">Uncharacterized protein</fullName>
    </submittedName>
</protein>
<name>A0A165E0Q6_9BASI</name>
<dbReference type="InParanoid" id="A0A165E0Q6"/>
<feature type="region of interest" description="Disordered" evidence="1">
    <location>
        <begin position="58"/>
        <end position="116"/>
    </location>
</feature>
<reference evidence="2 3" key="1">
    <citation type="journal article" date="2016" name="Mol. Biol. Evol.">
        <title>Comparative Genomics of Early-Diverging Mushroom-Forming Fungi Provides Insights into the Origins of Lignocellulose Decay Capabilities.</title>
        <authorList>
            <person name="Nagy L.G."/>
            <person name="Riley R."/>
            <person name="Tritt A."/>
            <person name="Adam C."/>
            <person name="Daum C."/>
            <person name="Floudas D."/>
            <person name="Sun H."/>
            <person name="Yadav J.S."/>
            <person name="Pangilinan J."/>
            <person name="Larsson K.H."/>
            <person name="Matsuura K."/>
            <person name="Barry K."/>
            <person name="Labutti K."/>
            <person name="Kuo R."/>
            <person name="Ohm R.A."/>
            <person name="Bhattacharya S.S."/>
            <person name="Shirouzu T."/>
            <person name="Yoshinaga Y."/>
            <person name="Martin F.M."/>
            <person name="Grigoriev I.V."/>
            <person name="Hibbett D.S."/>
        </authorList>
    </citation>
    <scope>NUCLEOTIDE SEQUENCE [LARGE SCALE GENOMIC DNA]</scope>
    <source>
        <strain evidence="2 3">HHB12733</strain>
    </source>
</reference>
<evidence type="ECO:0000256" key="1">
    <source>
        <dbReference type="SAM" id="MobiDB-lite"/>
    </source>
</evidence>
<organism evidence="2 3">
    <name type="scientific">Calocera cornea HHB12733</name>
    <dbReference type="NCBI Taxonomy" id="1353952"/>
    <lineage>
        <taxon>Eukaryota</taxon>
        <taxon>Fungi</taxon>
        <taxon>Dikarya</taxon>
        <taxon>Basidiomycota</taxon>
        <taxon>Agaricomycotina</taxon>
        <taxon>Dacrymycetes</taxon>
        <taxon>Dacrymycetales</taxon>
        <taxon>Dacrymycetaceae</taxon>
        <taxon>Calocera</taxon>
    </lineage>
</organism>
<dbReference type="Proteomes" id="UP000076842">
    <property type="component" value="Unassembled WGS sequence"/>
</dbReference>
<dbReference type="EMBL" id="KV424027">
    <property type="protein sequence ID" value="KZT53871.1"/>
    <property type="molecule type" value="Genomic_DNA"/>
</dbReference>